<evidence type="ECO:0000256" key="9">
    <source>
        <dbReference type="ARBA" id="ARBA00023295"/>
    </source>
</evidence>
<dbReference type="InterPro" id="IPR023170">
    <property type="entry name" value="HhH_base_excis_C"/>
</dbReference>
<dbReference type="Pfam" id="PF00730">
    <property type="entry name" value="HhH-GPD"/>
    <property type="match status" value="1"/>
</dbReference>
<keyword evidence="5" id="KW-0378">Hydrolase</keyword>
<name>A0A0P0NY37_9CAUL</name>
<dbReference type="Proteomes" id="UP000056905">
    <property type="component" value="Chromosome"/>
</dbReference>
<dbReference type="Gene3D" id="1.10.1670.10">
    <property type="entry name" value="Helix-hairpin-Helix base-excision DNA repair enzymes (C-terminal)"/>
    <property type="match status" value="1"/>
</dbReference>
<comment type="cofactor">
    <cofactor evidence="1">
        <name>[4Fe-4S] cluster</name>
        <dbReference type="ChEBI" id="CHEBI:49883"/>
    </cofactor>
</comment>
<evidence type="ECO:0000256" key="4">
    <source>
        <dbReference type="ARBA" id="ARBA00022763"/>
    </source>
</evidence>
<keyword evidence="12" id="KW-1185">Reference proteome</keyword>
<evidence type="ECO:0000256" key="8">
    <source>
        <dbReference type="ARBA" id="ARBA00023204"/>
    </source>
</evidence>
<dbReference type="CDD" id="cd00056">
    <property type="entry name" value="ENDO3c"/>
    <property type="match status" value="1"/>
</dbReference>
<evidence type="ECO:0000256" key="1">
    <source>
        <dbReference type="ARBA" id="ARBA00001966"/>
    </source>
</evidence>
<keyword evidence="6" id="KW-0408">Iron</keyword>
<dbReference type="PANTHER" id="PTHR47203">
    <property type="match status" value="1"/>
</dbReference>
<dbReference type="PANTHER" id="PTHR47203:SF1">
    <property type="entry name" value="HYPOTHETICAL BASE EXCISION DNA REPAIR PROTEIN (EUROFUNG)"/>
    <property type="match status" value="1"/>
</dbReference>
<evidence type="ECO:0000256" key="5">
    <source>
        <dbReference type="ARBA" id="ARBA00022801"/>
    </source>
</evidence>
<keyword evidence="9" id="KW-0326">Glycosidase</keyword>
<proteinExistence type="inferred from homology"/>
<dbReference type="GO" id="GO:0046872">
    <property type="term" value="F:metal ion binding"/>
    <property type="evidence" value="ECO:0007669"/>
    <property type="project" value="UniProtKB-KW"/>
</dbReference>
<dbReference type="InterPro" id="IPR004035">
    <property type="entry name" value="Endouclease-III_FeS-bd_BS"/>
</dbReference>
<evidence type="ECO:0000256" key="6">
    <source>
        <dbReference type="ARBA" id="ARBA00023004"/>
    </source>
</evidence>
<dbReference type="EMBL" id="CP013002">
    <property type="protein sequence ID" value="ALL12958.1"/>
    <property type="molecule type" value="Genomic_DNA"/>
</dbReference>
<dbReference type="AlphaFoldDB" id="A0A0P0NY37"/>
<organism evidence="11 12">
    <name type="scientific">Caulobacter henricii</name>
    <dbReference type="NCBI Taxonomy" id="69395"/>
    <lineage>
        <taxon>Bacteria</taxon>
        <taxon>Pseudomonadati</taxon>
        <taxon>Pseudomonadota</taxon>
        <taxon>Alphaproteobacteria</taxon>
        <taxon>Caulobacterales</taxon>
        <taxon>Caulobacteraceae</taxon>
        <taxon>Caulobacter</taxon>
    </lineage>
</organism>
<keyword evidence="7" id="KW-0411">Iron-sulfur</keyword>
<evidence type="ECO:0000259" key="10">
    <source>
        <dbReference type="SMART" id="SM00478"/>
    </source>
</evidence>
<dbReference type="PROSITE" id="PS00764">
    <property type="entry name" value="ENDONUCLEASE_III_1"/>
    <property type="match status" value="1"/>
</dbReference>
<dbReference type="PIRSF" id="PIRSF001435">
    <property type="entry name" value="Nth"/>
    <property type="match status" value="1"/>
</dbReference>
<protein>
    <submittedName>
        <fullName evidence="11">Endonuclease III</fullName>
    </submittedName>
</protein>
<keyword evidence="11" id="KW-0255">Endonuclease</keyword>
<dbReference type="SMART" id="SM00478">
    <property type="entry name" value="ENDO3c"/>
    <property type="match status" value="1"/>
</dbReference>
<dbReference type="GO" id="GO:0016798">
    <property type="term" value="F:hydrolase activity, acting on glycosyl bonds"/>
    <property type="evidence" value="ECO:0007669"/>
    <property type="project" value="UniProtKB-KW"/>
</dbReference>
<reference evidence="11 12" key="1">
    <citation type="submission" date="2015-10" db="EMBL/GenBank/DDBJ databases">
        <title>Conservation of the essential genome among Caulobacter and Brevundimonas species.</title>
        <authorList>
            <person name="Scott D."/>
            <person name="Ely B."/>
        </authorList>
    </citation>
    <scope>NUCLEOTIDE SEQUENCE [LARGE SCALE GENOMIC DNA]</scope>
    <source>
        <strain evidence="11 12">CB4</strain>
    </source>
</reference>
<keyword evidence="11" id="KW-0540">Nuclease</keyword>
<dbReference type="KEGG" id="chq:AQ619_06100"/>
<dbReference type="Gene3D" id="1.10.340.30">
    <property type="entry name" value="Hypothetical protein, domain 2"/>
    <property type="match status" value="1"/>
</dbReference>
<gene>
    <name evidence="11" type="ORF">AQ619_06100</name>
</gene>
<evidence type="ECO:0000256" key="2">
    <source>
        <dbReference type="ARBA" id="ARBA00008343"/>
    </source>
</evidence>
<dbReference type="STRING" id="69395.AQ619_06100"/>
<keyword evidence="3" id="KW-0479">Metal-binding</keyword>
<dbReference type="GO" id="GO:0051536">
    <property type="term" value="F:iron-sulfur cluster binding"/>
    <property type="evidence" value="ECO:0007669"/>
    <property type="project" value="UniProtKB-KW"/>
</dbReference>
<evidence type="ECO:0000256" key="3">
    <source>
        <dbReference type="ARBA" id="ARBA00022723"/>
    </source>
</evidence>
<evidence type="ECO:0000313" key="11">
    <source>
        <dbReference type="EMBL" id="ALL12958.1"/>
    </source>
</evidence>
<dbReference type="InterPro" id="IPR011257">
    <property type="entry name" value="DNA_glycosylase"/>
</dbReference>
<accession>A0A0P0NY37</accession>
<dbReference type="RefSeq" id="WP_062145491.1">
    <property type="nucleotide sequence ID" value="NZ_CP013002.1"/>
</dbReference>
<dbReference type="InterPro" id="IPR003265">
    <property type="entry name" value="HhH-GPD_domain"/>
</dbReference>
<dbReference type="GO" id="GO:0004519">
    <property type="term" value="F:endonuclease activity"/>
    <property type="evidence" value="ECO:0007669"/>
    <property type="project" value="UniProtKB-KW"/>
</dbReference>
<keyword evidence="8" id="KW-0234">DNA repair</keyword>
<comment type="similarity">
    <text evidence="2">Belongs to the Nth/MutY family.</text>
</comment>
<sequence>MQLSLGLSRSPLESVRDALLCEFGPQRPVARMDPISQLVKASISGATPDATSWAAFLRLRGSFTCWEDLAQASEGEVLDALGEVNHAEDKARHLPHALRLIQQKVGWLSLNHLSGRTVDEARWELQSLPGVGIKVAASVLNFSTLAMRALVVDAHVHRVAKRIGLVGPGDATETYQALMRMAPGTWTADDLFEVHWLLKRGLGQMLCPDERPKCGSCSVKTICAKVGVGHSADVLVWRPRTTA</sequence>
<keyword evidence="4" id="KW-0227">DNA damage</keyword>
<dbReference type="OrthoDB" id="9800977at2"/>
<evidence type="ECO:0000256" key="7">
    <source>
        <dbReference type="ARBA" id="ARBA00023014"/>
    </source>
</evidence>
<evidence type="ECO:0000313" key="12">
    <source>
        <dbReference type="Proteomes" id="UP000056905"/>
    </source>
</evidence>
<dbReference type="GO" id="GO:0006284">
    <property type="term" value="P:base-excision repair"/>
    <property type="evidence" value="ECO:0007669"/>
    <property type="project" value="InterPro"/>
</dbReference>
<feature type="domain" description="HhH-GPD" evidence="10">
    <location>
        <begin position="43"/>
        <end position="203"/>
    </location>
</feature>
<dbReference type="SUPFAM" id="SSF48150">
    <property type="entry name" value="DNA-glycosylase"/>
    <property type="match status" value="1"/>
</dbReference>